<organism evidence="1 2">
    <name type="scientific">Escherichia coli</name>
    <dbReference type="NCBI Taxonomy" id="562"/>
    <lineage>
        <taxon>Bacteria</taxon>
        <taxon>Pseudomonadati</taxon>
        <taxon>Pseudomonadota</taxon>
        <taxon>Gammaproteobacteria</taxon>
        <taxon>Enterobacterales</taxon>
        <taxon>Enterobacteriaceae</taxon>
        <taxon>Escherichia</taxon>
    </lineage>
</organism>
<proteinExistence type="predicted"/>
<gene>
    <name evidence="1" type="ORF">FVB16_17750</name>
</gene>
<dbReference type="Proteomes" id="UP000392867">
    <property type="component" value="Unassembled WGS sequence"/>
</dbReference>
<evidence type="ECO:0000313" key="1">
    <source>
        <dbReference type="EMBL" id="MPU50642.1"/>
    </source>
</evidence>
<evidence type="ECO:0000313" key="2">
    <source>
        <dbReference type="Proteomes" id="UP000392867"/>
    </source>
</evidence>
<reference evidence="1 2" key="1">
    <citation type="submission" date="2019-08" db="EMBL/GenBank/DDBJ databases">
        <title>Identification of Water Treatment Resistant and Multidrug Resistant Urinary Pathogenic Escherichia coli in Wastewater.</title>
        <authorList>
            <person name="Neumann N."/>
        </authorList>
    </citation>
    <scope>NUCLEOTIDE SEQUENCE [LARGE SCALE GENOMIC DNA]</scope>
    <source>
        <strain evidence="1 2">WU2356</strain>
    </source>
</reference>
<name>A0A1J0ZZV7_ECOLX</name>
<sequence length="333" mass="37618">MTDLKVYYTEAIKIVDFPAYLDERHVNYQIVFENRQPITGVLNSSRSIAAIGIADRNIKVNLILLVQDIELKKVNLSISDDIKTREISLKSTVSETCMESGNICSFELKLKIYTIDRKSNKAVLLGLNEVEKIAKKHSLTAGFHIKRRSGGISKTSKDTIDKINNPDNITNKYIKYAMAAFKKECNSGAEDFPKLLYRDLMKFVFENFLKNAKDPDSVVDDIGSIFGQNIEVSYMKSELLAFFHIYEALVPKTLSSPGYDKIQHFTYCVKKMYNATTAITDAAQYAGEAYDLLTGGSWDDTVSDMEANNLGQAYGKELYERYHPVRAALRSLD</sequence>
<accession>A0A1J0ZZV7</accession>
<comment type="caution">
    <text evidence="1">The sequence shown here is derived from an EMBL/GenBank/DDBJ whole genome shotgun (WGS) entry which is preliminary data.</text>
</comment>
<protein>
    <submittedName>
        <fullName evidence="1">Uncharacterized protein</fullName>
    </submittedName>
</protein>
<dbReference type="AlphaFoldDB" id="A0A1J0ZZV7"/>
<dbReference type="RefSeq" id="WP_021534506.1">
    <property type="nucleotide sequence ID" value="NZ_AP027206.1"/>
</dbReference>
<dbReference type="EMBL" id="VOTT01000457">
    <property type="protein sequence ID" value="MPU50642.1"/>
    <property type="molecule type" value="Genomic_DNA"/>
</dbReference>